<dbReference type="InterPro" id="IPR039519">
    <property type="entry name" value="YokE-like_PH"/>
</dbReference>
<dbReference type="EMBL" id="CP124591">
    <property type="protein sequence ID" value="WZE70469.1"/>
    <property type="molecule type" value="Genomic_DNA"/>
</dbReference>
<evidence type="ECO:0000313" key="2">
    <source>
        <dbReference type="EMBL" id="QYA32414.1"/>
    </source>
</evidence>
<evidence type="ECO:0000313" key="6">
    <source>
        <dbReference type="Proteomes" id="UP001465447"/>
    </source>
</evidence>
<evidence type="ECO:0000259" key="1">
    <source>
        <dbReference type="Pfam" id="PF14470"/>
    </source>
</evidence>
<dbReference type="EMBL" id="CP079955">
    <property type="protein sequence ID" value="QYA32414.1"/>
    <property type="molecule type" value="Genomic_DNA"/>
</dbReference>
<gene>
    <name evidence="2" type="ORF">KYI10_08480</name>
    <name evidence="5" type="ORF">QA539_08030</name>
    <name evidence="4" type="ORF">QA540_08190</name>
    <name evidence="3" type="ORF">QA541_08310</name>
</gene>
<dbReference type="Pfam" id="PF14470">
    <property type="entry name" value="bPH_3"/>
    <property type="match status" value="1"/>
</dbReference>
<dbReference type="RefSeq" id="WP_219492901.1">
    <property type="nucleotide sequence ID" value="NZ_CP124577.1"/>
</dbReference>
<dbReference type="KEGG" id="mpsh:QA539_08030"/>
<dbReference type="EMBL" id="CP124585">
    <property type="protein sequence ID" value="WZE68371.1"/>
    <property type="molecule type" value="Genomic_DNA"/>
</dbReference>
<protein>
    <submittedName>
        <fullName evidence="2">PH domain-containing protein</fullName>
    </submittedName>
</protein>
<evidence type="ECO:0000313" key="3">
    <source>
        <dbReference type="EMBL" id="WZE66238.1"/>
    </source>
</evidence>
<reference evidence="3 6" key="2">
    <citation type="submission" date="2023-04" db="EMBL/GenBank/DDBJ databases">
        <title>Macrococci isolated from food, foodproducing animals, and human clinical materials.</title>
        <authorList>
            <person name="Maslanova I."/>
            <person name="Svec P."/>
            <person name="Sedlacek I."/>
            <person name="Novakova D."/>
            <person name="Keller J.E."/>
            <person name="Schwendener S."/>
            <person name="Finstrlova A."/>
            <person name="Botka T."/>
            <person name="Kovarovic V."/>
            <person name="Petras P."/>
            <person name="Perreten V."/>
            <person name="Pantucek R."/>
        </authorList>
    </citation>
    <scope>NUCLEOTIDE SEQUENCE</scope>
    <source>
        <strain evidence="5 6">CCM 8659</strain>
        <strain evidence="4">NRL/St 13/116</strain>
        <strain evidence="3">NRL/St 21/332</strain>
    </source>
</reference>
<dbReference type="EMBL" id="CP124577">
    <property type="protein sequence ID" value="WZE66238.1"/>
    <property type="molecule type" value="Genomic_DNA"/>
</dbReference>
<sequence>MQDKFSTRKVLANLTYPVRYKRFSKIFKRIKKSERRFFIKLLKVICKDIKNKEMIYFASYSQINLNQSGLILLLNDRIVLIHSKPKSKRKYYDIIPYHNVEDVDFEKQEDSFGNLFLKVNREHLSDKSYTIRMIKNDDLPEMTQFIRIKISETNFGG</sequence>
<reference evidence="2" key="1">
    <citation type="submission" date="2021-07" db="EMBL/GenBank/DDBJ databases">
        <title>Prevalence and characterization of methicillin-resistant Macrococcus spp. in food producing animals and meat in Switzerland in 2019.</title>
        <authorList>
            <person name="Keller J.E."/>
            <person name="Schwendener S."/>
            <person name="Neuenschwander J."/>
            <person name="Overesch G."/>
            <person name="Perreten V."/>
        </authorList>
    </citation>
    <scope>NUCLEOTIDE SEQUENCE</scope>
    <source>
        <strain evidence="2">19Msa1099</strain>
    </source>
</reference>
<evidence type="ECO:0000313" key="4">
    <source>
        <dbReference type="EMBL" id="WZE68371.1"/>
    </source>
</evidence>
<accession>A0AAU6R768</accession>
<dbReference type="Proteomes" id="UP001465447">
    <property type="component" value="Chromosome"/>
</dbReference>
<proteinExistence type="predicted"/>
<accession>A0AAT9P4V8</accession>
<keyword evidence="6" id="KW-1185">Reference proteome</keyword>
<organism evidence="2">
    <name type="scientific">Macrococcus psychrotolerans</name>
    <dbReference type="NCBI Taxonomy" id="3039389"/>
    <lineage>
        <taxon>Bacteria</taxon>
        <taxon>Bacillati</taxon>
        <taxon>Bacillota</taxon>
        <taxon>Bacilli</taxon>
        <taxon>Bacillales</taxon>
        <taxon>Staphylococcaceae</taxon>
        <taxon>Macrococcus</taxon>
    </lineage>
</organism>
<accession>A0AAU6RK17</accession>
<evidence type="ECO:0000313" key="5">
    <source>
        <dbReference type="EMBL" id="WZE70469.1"/>
    </source>
</evidence>
<accession>A0AAU6RDR9</accession>
<feature type="domain" description="YokE-like PH" evidence="1">
    <location>
        <begin position="50"/>
        <end position="147"/>
    </location>
</feature>
<dbReference type="AlphaFoldDB" id="A0AAT9P4V8"/>
<name>A0AAT9P4V8_9STAP</name>